<reference evidence="4" key="1">
    <citation type="journal article" date="2015" name="PLoS Genet.">
        <title>Genome Sequence and Transcriptome Analyses of Chrysochromulina tobin: Metabolic Tools for Enhanced Algal Fitness in the Prominent Order Prymnesiales (Haptophyceae).</title>
        <authorList>
            <person name="Hovde B.T."/>
            <person name="Deodato C.R."/>
            <person name="Hunsperger H.M."/>
            <person name="Ryken S.A."/>
            <person name="Yost W."/>
            <person name="Jha R.K."/>
            <person name="Patterson J."/>
            <person name="Monnat R.J. Jr."/>
            <person name="Barlow S.B."/>
            <person name="Starkenburg S.R."/>
            <person name="Cattolico R.A."/>
        </authorList>
    </citation>
    <scope>NUCLEOTIDE SEQUENCE</scope>
    <source>
        <strain evidence="4">CCMP291</strain>
    </source>
</reference>
<organism evidence="3 4">
    <name type="scientific">Chrysochromulina tobinii</name>
    <dbReference type="NCBI Taxonomy" id="1460289"/>
    <lineage>
        <taxon>Eukaryota</taxon>
        <taxon>Haptista</taxon>
        <taxon>Haptophyta</taxon>
        <taxon>Prymnesiophyceae</taxon>
        <taxon>Prymnesiales</taxon>
        <taxon>Chrysochromulinaceae</taxon>
        <taxon>Chrysochromulina</taxon>
    </lineage>
</organism>
<dbReference type="InterPro" id="IPR009057">
    <property type="entry name" value="Homeodomain-like_sf"/>
</dbReference>
<accession>A0A0M0K065</accession>
<evidence type="ECO:0000259" key="1">
    <source>
        <dbReference type="PROSITE" id="PS50090"/>
    </source>
</evidence>
<dbReference type="InterPro" id="IPR001005">
    <property type="entry name" value="SANT/Myb"/>
</dbReference>
<dbReference type="PROSITE" id="PS51294">
    <property type="entry name" value="HTH_MYB"/>
    <property type="match status" value="2"/>
</dbReference>
<feature type="domain" description="HTH myb-type" evidence="2">
    <location>
        <begin position="240"/>
        <end position="281"/>
    </location>
</feature>
<dbReference type="Gene3D" id="1.10.10.60">
    <property type="entry name" value="Homeodomain-like"/>
    <property type="match status" value="2"/>
</dbReference>
<name>A0A0M0K065_9EUKA</name>
<evidence type="ECO:0000313" key="3">
    <source>
        <dbReference type="EMBL" id="KOO32200.1"/>
    </source>
</evidence>
<comment type="caution">
    <text evidence="3">The sequence shown here is derived from an EMBL/GenBank/DDBJ whole genome shotgun (WGS) entry which is preliminary data.</text>
</comment>
<feature type="domain" description="Myb-like" evidence="1">
    <location>
        <begin position="160"/>
        <end position="210"/>
    </location>
</feature>
<evidence type="ECO:0000259" key="2">
    <source>
        <dbReference type="PROSITE" id="PS51294"/>
    </source>
</evidence>
<dbReference type="CDD" id="cd00167">
    <property type="entry name" value="SANT"/>
    <property type="match status" value="2"/>
</dbReference>
<feature type="domain" description="Myb-like" evidence="1">
    <location>
        <begin position="240"/>
        <end position="278"/>
    </location>
</feature>
<dbReference type="InterPro" id="IPR017930">
    <property type="entry name" value="Myb_dom"/>
</dbReference>
<dbReference type="Proteomes" id="UP000037460">
    <property type="component" value="Unassembled WGS sequence"/>
</dbReference>
<feature type="domain" description="HTH myb-type" evidence="2">
    <location>
        <begin position="168"/>
        <end position="214"/>
    </location>
</feature>
<dbReference type="GO" id="GO:0005634">
    <property type="term" value="C:nucleus"/>
    <property type="evidence" value="ECO:0007669"/>
    <property type="project" value="TreeGrafter"/>
</dbReference>
<dbReference type="InterPro" id="IPR050560">
    <property type="entry name" value="MYB_TF"/>
</dbReference>
<gene>
    <name evidence="3" type="ORF">Ctob_003228</name>
</gene>
<evidence type="ECO:0000313" key="4">
    <source>
        <dbReference type="Proteomes" id="UP000037460"/>
    </source>
</evidence>
<keyword evidence="4" id="KW-1185">Reference proteome</keyword>
<dbReference type="SUPFAM" id="SSF46689">
    <property type="entry name" value="Homeodomain-like"/>
    <property type="match status" value="1"/>
</dbReference>
<sequence length="479" mass="47959">MASLEAMIGTVPAGMQIAWRPVLVPTPNLGLVQLAGMPGIPQLPQLSPARQHAAAVASPGVAALAEGQGAAATSADANGETSGAADLLSAYPPAPSPAVAQPRLAAPNGAKGEVVRAESSAAPQEPGVVVQHGLMGAVLGAPSLLRLPAALGLPGSSCRRGAHGKQGWTREEDQQILQHVQTTGPKWSSIAEALPGRTDDAVRNRYLRLVKKATRKGVGQGGLTQAYLADCASIKNGDMWTAEEDAAIMDGVMRIGQKWQQISDMLPGRSANAVRNRYLRCEGVQGVPAAGGLVGVAGQQQPGLDESADGTLVLTPQGVISVSGLQAASLNAILNAMQTAWQNAAVLNVAGQQAPAAAQQSTGLTAVQAAGLQALQKQQAAGLNALQAAGLNALQQAGLQALQAAGLQSLQVAGLNAVQQAGLQALQAQAALQLLGPTAINAVGVSAPLSPTAVSAGGLALSLGIASPALAAAPEHLAT</sequence>
<protein>
    <submittedName>
        <fullName evidence="3">Myb-like DNA-binding</fullName>
    </submittedName>
</protein>
<dbReference type="PANTHER" id="PTHR45614">
    <property type="entry name" value="MYB PROTEIN-RELATED"/>
    <property type="match status" value="1"/>
</dbReference>
<dbReference type="SMART" id="SM00717">
    <property type="entry name" value="SANT"/>
    <property type="match status" value="2"/>
</dbReference>
<dbReference type="OrthoDB" id="2143914at2759"/>
<dbReference type="PROSITE" id="PS50090">
    <property type="entry name" value="MYB_LIKE"/>
    <property type="match status" value="2"/>
</dbReference>
<dbReference type="AlphaFoldDB" id="A0A0M0K065"/>
<dbReference type="Pfam" id="PF00249">
    <property type="entry name" value="Myb_DNA-binding"/>
    <property type="match status" value="2"/>
</dbReference>
<keyword evidence="3" id="KW-0238">DNA-binding</keyword>
<dbReference type="EMBL" id="JWZX01001827">
    <property type="protein sequence ID" value="KOO32200.1"/>
    <property type="molecule type" value="Genomic_DNA"/>
</dbReference>
<proteinExistence type="predicted"/>
<dbReference type="GO" id="GO:0000978">
    <property type="term" value="F:RNA polymerase II cis-regulatory region sequence-specific DNA binding"/>
    <property type="evidence" value="ECO:0007669"/>
    <property type="project" value="TreeGrafter"/>
</dbReference>
<dbReference type="GO" id="GO:0000981">
    <property type="term" value="F:DNA-binding transcription factor activity, RNA polymerase II-specific"/>
    <property type="evidence" value="ECO:0007669"/>
    <property type="project" value="TreeGrafter"/>
</dbReference>